<sequence length="167" mass="19485">MESLPLIRRLEKNDVKDYREIRLESLHTNPEAFGMTYEEESAHNEQDFIIRITDSLILGAYFNNKLVGTIEFQRNNKYKTSHKGTIWGFYVKQSYRSLKIGEKLIEKLIILLKESNVKQISLSVVEENVSAIYLYKKMGFGIYGKEPMSLKADEKTYVNDVLMCMII</sequence>
<proteinExistence type="predicted"/>
<evidence type="ECO:0000259" key="3">
    <source>
        <dbReference type="PROSITE" id="PS51186"/>
    </source>
</evidence>
<dbReference type="EMBL" id="NIBU01000037">
    <property type="protein sequence ID" value="PHM33114.1"/>
    <property type="molecule type" value="Genomic_DNA"/>
</dbReference>
<dbReference type="PROSITE" id="PS51186">
    <property type="entry name" value="GNAT"/>
    <property type="match status" value="1"/>
</dbReference>
<evidence type="ECO:0000313" key="5">
    <source>
        <dbReference type="EMBL" id="SIP73636.1"/>
    </source>
</evidence>
<dbReference type="InterPro" id="IPR050680">
    <property type="entry name" value="YpeA/RimI_acetyltransf"/>
</dbReference>
<reference evidence="6" key="2">
    <citation type="submission" date="2016-12" db="EMBL/GenBank/DDBJ databases">
        <authorList>
            <person name="Gaudriault S."/>
        </authorList>
    </citation>
    <scope>NUCLEOTIDE SEQUENCE [LARGE SCALE GENOMIC DNA]</scope>
    <source>
        <strain evidence="6">HGB1681 (deposited as PTA-6826 in the American Type Culture Collection)</strain>
    </source>
</reference>
<dbReference type="RefSeq" id="WP_169923582.1">
    <property type="nucleotide sequence ID" value="NZ_CAWNQC010000234.1"/>
</dbReference>
<reference evidence="4 7" key="3">
    <citation type="journal article" date="2017" name="Nat. Microbiol.">
        <title>Natural product diversity associated with the nematode symbionts Photorhabdus and Xenorhabdus.</title>
        <authorList>
            <person name="Tobias N.J."/>
            <person name="Wolff H."/>
            <person name="Djahanschiri B."/>
            <person name="Grundmann F."/>
            <person name="Kronenwerth M."/>
            <person name="Shi Y.M."/>
            <person name="Simonyi S."/>
            <person name="Grun P."/>
            <person name="Shapiro-Ilan D."/>
            <person name="Pidot S.J."/>
            <person name="Stinear T.P."/>
            <person name="Ebersberger I."/>
            <person name="Bode H.B."/>
        </authorList>
    </citation>
    <scope>NUCLEOTIDE SEQUENCE [LARGE SCALE GENOMIC DNA]</scope>
    <source>
        <strain evidence="4 7">DSM 16336</strain>
    </source>
</reference>
<dbReference type="GO" id="GO:0006508">
    <property type="term" value="P:proteolysis"/>
    <property type="evidence" value="ECO:0007669"/>
    <property type="project" value="UniProtKB-KW"/>
</dbReference>
<protein>
    <submittedName>
        <fullName evidence="4">Protease synthase and sporulation negative regulatory protein pai 1</fullName>
    </submittedName>
    <submittedName>
        <fullName evidence="5">Putative GCN5-related N-acetyltransferase</fullName>
    </submittedName>
</protein>
<dbReference type="GO" id="GO:0008233">
    <property type="term" value="F:peptidase activity"/>
    <property type="evidence" value="ECO:0007669"/>
    <property type="project" value="UniProtKB-KW"/>
</dbReference>
<gene>
    <name evidence="4" type="ORF">Xinn_02785</name>
    <name evidence="5" type="ORF">XIS1_440011</name>
</gene>
<keyword evidence="4" id="KW-0645">Protease</keyword>
<keyword evidence="7" id="KW-1185">Reference proteome</keyword>
<reference evidence="5" key="1">
    <citation type="submission" date="2016-12" db="EMBL/GenBank/DDBJ databases">
        <authorList>
            <person name="Song W.-J."/>
            <person name="Kurnit D.M."/>
        </authorList>
    </citation>
    <scope>NUCLEOTIDE SEQUENCE [LARGE SCALE GENOMIC DNA]</scope>
    <source>
        <strain evidence="5">HGB1681</strain>
    </source>
</reference>
<dbReference type="AlphaFoldDB" id="A0A1N6MXS0"/>
<dbReference type="InterPro" id="IPR000182">
    <property type="entry name" value="GNAT_dom"/>
</dbReference>
<dbReference type="InterPro" id="IPR016181">
    <property type="entry name" value="Acyl_CoA_acyltransferase"/>
</dbReference>
<dbReference type="Proteomes" id="UP000196435">
    <property type="component" value="Unassembled WGS sequence"/>
</dbReference>
<evidence type="ECO:0000313" key="4">
    <source>
        <dbReference type="EMBL" id="PHM33114.1"/>
    </source>
</evidence>
<name>A0A1N6MXS0_9GAMM</name>
<keyword evidence="4" id="KW-0378">Hydrolase</keyword>
<keyword evidence="1 5" id="KW-0808">Transferase</keyword>
<evidence type="ECO:0000313" key="6">
    <source>
        <dbReference type="Proteomes" id="UP000196435"/>
    </source>
</evidence>
<dbReference type="EMBL" id="FTLG01000186">
    <property type="protein sequence ID" value="SIP73636.1"/>
    <property type="molecule type" value="Genomic_DNA"/>
</dbReference>
<dbReference type="GO" id="GO:0016747">
    <property type="term" value="F:acyltransferase activity, transferring groups other than amino-acyl groups"/>
    <property type="evidence" value="ECO:0007669"/>
    <property type="project" value="InterPro"/>
</dbReference>
<keyword evidence="2" id="KW-0012">Acyltransferase</keyword>
<evidence type="ECO:0000313" key="7">
    <source>
        <dbReference type="Proteomes" id="UP000224871"/>
    </source>
</evidence>
<organism evidence="5 6">
    <name type="scientific">Xenorhabdus innexi</name>
    <dbReference type="NCBI Taxonomy" id="290109"/>
    <lineage>
        <taxon>Bacteria</taxon>
        <taxon>Pseudomonadati</taxon>
        <taxon>Pseudomonadota</taxon>
        <taxon>Gammaproteobacteria</taxon>
        <taxon>Enterobacterales</taxon>
        <taxon>Morganellaceae</taxon>
        <taxon>Xenorhabdus</taxon>
    </lineage>
</organism>
<dbReference type="Proteomes" id="UP000224871">
    <property type="component" value="Unassembled WGS sequence"/>
</dbReference>
<evidence type="ECO:0000256" key="2">
    <source>
        <dbReference type="ARBA" id="ARBA00023315"/>
    </source>
</evidence>
<feature type="domain" description="N-acetyltransferase" evidence="3">
    <location>
        <begin position="5"/>
        <end position="167"/>
    </location>
</feature>
<dbReference type="CDD" id="cd04301">
    <property type="entry name" value="NAT_SF"/>
    <property type="match status" value="1"/>
</dbReference>
<evidence type="ECO:0000256" key="1">
    <source>
        <dbReference type="ARBA" id="ARBA00022679"/>
    </source>
</evidence>
<dbReference type="Gene3D" id="3.40.630.30">
    <property type="match status" value="1"/>
</dbReference>
<accession>A0A1N6MXS0</accession>
<dbReference type="SUPFAM" id="SSF55729">
    <property type="entry name" value="Acyl-CoA N-acyltransferases (Nat)"/>
    <property type="match status" value="1"/>
</dbReference>
<dbReference type="Pfam" id="PF00583">
    <property type="entry name" value="Acetyltransf_1"/>
    <property type="match status" value="1"/>
</dbReference>
<dbReference type="PANTHER" id="PTHR43420">
    <property type="entry name" value="ACETYLTRANSFERASE"/>
    <property type="match status" value="1"/>
</dbReference>